<keyword evidence="2" id="KW-1185">Reference proteome</keyword>
<gene>
    <name evidence="1" type="ORF">B0A48_09171</name>
</gene>
<evidence type="ECO:0000313" key="1">
    <source>
        <dbReference type="EMBL" id="OQO05403.1"/>
    </source>
</evidence>
<comment type="caution">
    <text evidence="1">The sequence shown here is derived from an EMBL/GenBank/DDBJ whole genome shotgun (WGS) entry which is preliminary data.</text>
</comment>
<accession>A0A1V8T1U1</accession>
<dbReference type="EMBL" id="NAJO01000019">
    <property type="protein sequence ID" value="OQO05403.1"/>
    <property type="molecule type" value="Genomic_DNA"/>
</dbReference>
<protein>
    <submittedName>
        <fullName evidence="1">Uncharacterized protein</fullName>
    </submittedName>
</protein>
<organism evidence="1 2">
    <name type="scientific">Cryoendolithus antarcticus</name>
    <dbReference type="NCBI Taxonomy" id="1507870"/>
    <lineage>
        <taxon>Eukaryota</taxon>
        <taxon>Fungi</taxon>
        <taxon>Dikarya</taxon>
        <taxon>Ascomycota</taxon>
        <taxon>Pezizomycotina</taxon>
        <taxon>Dothideomycetes</taxon>
        <taxon>Dothideomycetidae</taxon>
        <taxon>Cladosporiales</taxon>
        <taxon>Cladosporiaceae</taxon>
        <taxon>Cryoendolithus</taxon>
    </lineage>
</organism>
<proteinExistence type="predicted"/>
<name>A0A1V8T1U1_9PEZI</name>
<evidence type="ECO:0000313" key="2">
    <source>
        <dbReference type="Proteomes" id="UP000192596"/>
    </source>
</evidence>
<reference evidence="2" key="1">
    <citation type="submission" date="2017-03" db="EMBL/GenBank/DDBJ databases">
        <title>Genomes of endolithic fungi from Antarctica.</title>
        <authorList>
            <person name="Coleine C."/>
            <person name="Masonjones S."/>
            <person name="Stajich J.E."/>
        </authorList>
    </citation>
    <scope>NUCLEOTIDE SEQUENCE [LARGE SCALE GENOMIC DNA]</scope>
    <source>
        <strain evidence="2">CCFEE 5527</strain>
    </source>
</reference>
<dbReference type="AlphaFoldDB" id="A0A1V8T1U1"/>
<dbReference type="InParanoid" id="A0A1V8T1U1"/>
<dbReference type="Proteomes" id="UP000192596">
    <property type="component" value="Unassembled WGS sequence"/>
</dbReference>
<sequence>MTWLGSGIDKDLVTLTTKSTLLLCGNPTRFKPLRLAHGINEVMSSTMIATPANHSPPLLRFPTELHDEIFFYVFDTKTRAIFSLASTAPGARRTTSDLPRP</sequence>